<organism evidence="1 2">
    <name type="scientific">Chryseobacterium aquaticum</name>
    <dbReference type="NCBI Taxonomy" id="452084"/>
    <lineage>
        <taxon>Bacteria</taxon>
        <taxon>Pseudomonadati</taxon>
        <taxon>Bacteroidota</taxon>
        <taxon>Flavobacteriia</taxon>
        <taxon>Flavobacteriales</taxon>
        <taxon>Weeksellaceae</taxon>
        <taxon>Chryseobacterium group</taxon>
        <taxon>Chryseobacterium</taxon>
    </lineage>
</organism>
<gene>
    <name evidence="1" type="ORF">HIO71_16095</name>
</gene>
<evidence type="ECO:0000313" key="2">
    <source>
        <dbReference type="Proteomes" id="UP000548067"/>
    </source>
</evidence>
<dbReference type="RefSeq" id="WP_169322215.1">
    <property type="nucleotide sequence ID" value="NZ_JABCJF010000010.1"/>
</dbReference>
<reference evidence="1 2" key="1">
    <citation type="submission" date="2020-04" db="EMBL/GenBank/DDBJ databases">
        <title>Genome analysis and antimicrobial resistance characteristics of Chryseobacterium aquaticum isolated from farmed salmonids.</title>
        <authorList>
            <person name="Saticioglu I.B."/>
            <person name="Duman M."/>
            <person name="Altun S."/>
        </authorList>
    </citation>
    <scope>NUCLEOTIDE SEQUENCE [LARGE SCALE GENOMIC DNA]</scope>
    <source>
        <strain evidence="1 2">C-174</strain>
    </source>
</reference>
<comment type="caution">
    <text evidence="1">The sequence shown here is derived from an EMBL/GenBank/DDBJ whole genome shotgun (WGS) entry which is preliminary data.</text>
</comment>
<proteinExistence type="predicted"/>
<dbReference type="EMBL" id="JABCJF010000010">
    <property type="protein sequence ID" value="NMR35700.1"/>
    <property type="molecule type" value="Genomic_DNA"/>
</dbReference>
<dbReference type="AlphaFoldDB" id="A0A848NAW5"/>
<accession>A0A848NAW5</accession>
<protein>
    <submittedName>
        <fullName evidence="1">Uncharacterized protein</fullName>
    </submittedName>
</protein>
<name>A0A848NAW5_9FLAO</name>
<sequence length="166" mass="17859">MSNLTNNRLNTTLTSQQVAEVKTAIQTVYTSMPFLLGLTVEERIALPKINVANKAFAEDAINAISNNAEMLPDYLKVEDMKTDLQLFSQLDELSGLVRQLLEKIEDTQILAGSEAYVAALVGYKLFGAATSAGIPGSDAIYDGLKARFASASVPKQETATESGDPK</sequence>
<dbReference type="Proteomes" id="UP000548067">
    <property type="component" value="Unassembled WGS sequence"/>
</dbReference>
<evidence type="ECO:0000313" key="1">
    <source>
        <dbReference type="EMBL" id="NMR35700.1"/>
    </source>
</evidence>